<keyword evidence="2" id="KW-0238">DNA-binding</keyword>
<dbReference type="PRINTS" id="PR00038">
    <property type="entry name" value="HTHLUXR"/>
</dbReference>
<comment type="caution">
    <text evidence="5">The sequence shown here is derived from an EMBL/GenBank/DDBJ whole genome shotgun (WGS) entry which is preliminary data.</text>
</comment>
<dbReference type="PROSITE" id="PS50043">
    <property type="entry name" value="HTH_LUXR_2"/>
    <property type="match status" value="1"/>
</dbReference>
<dbReference type="SMART" id="SM00421">
    <property type="entry name" value="HTH_LUXR"/>
    <property type="match status" value="1"/>
</dbReference>
<organism evidence="5 6">
    <name type="scientific">Paractinoplanes aksuensis</name>
    <dbReference type="NCBI Taxonomy" id="2939490"/>
    <lineage>
        <taxon>Bacteria</taxon>
        <taxon>Bacillati</taxon>
        <taxon>Actinomycetota</taxon>
        <taxon>Actinomycetes</taxon>
        <taxon>Micromonosporales</taxon>
        <taxon>Micromonosporaceae</taxon>
        <taxon>Paractinoplanes</taxon>
    </lineage>
</organism>
<dbReference type="PANTHER" id="PTHR44688:SF16">
    <property type="entry name" value="DNA-BINDING TRANSCRIPTIONAL ACTIVATOR DEVR_DOSR"/>
    <property type="match status" value="1"/>
</dbReference>
<evidence type="ECO:0000313" key="5">
    <source>
        <dbReference type="EMBL" id="MCO8277661.1"/>
    </source>
</evidence>
<keyword evidence="6" id="KW-1185">Reference proteome</keyword>
<dbReference type="InterPro" id="IPR036388">
    <property type="entry name" value="WH-like_DNA-bd_sf"/>
</dbReference>
<protein>
    <submittedName>
        <fullName evidence="5">LuxR C-terminal-related transcriptional regulator</fullName>
    </submittedName>
</protein>
<feature type="domain" description="HTH luxR-type" evidence="4">
    <location>
        <begin position="42"/>
        <end position="107"/>
    </location>
</feature>
<dbReference type="Proteomes" id="UP001523369">
    <property type="component" value="Unassembled WGS sequence"/>
</dbReference>
<evidence type="ECO:0000256" key="3">
    <source>
        <dbReference type="ARBA" id="ARBA00023163"/>
    </source>
</evidence>
<dbReference type="EMBL" id="JAMYJR010000062">
    <property type="protein sequence ID" value="MCO8277661.1"/>
    <property type="molecule type" value="Genomic_DNA"/>
</dbReference>
<dbReference type="RefSeq" id="WP_253243671.1">
    <property type="nucleotide sequence ID" value="NZ_JAMYJR010000062.1"/>
</dbReference>
<proteinExistence type="predicted"/>
<reference evidence="5 6" key="1">
    <citation type="submission" date="2022-06" db="EMBL/GenBank/DDBJ databases">
        <title>New Species of the Genus Actinoplanes, ActinopZanes ferrugineus.</title>
        <authorList>
            <person name="Ding P."/>
        </authorList>
    </citation>
    <scope>NUCLEOTIDE SEQUENCE [LARGE SCALE GENOMIC DNA]</scope>
    <source>
        <strain evidence="5 6">TRM88003</strain>
    </source>
</reference>
<dbReference type="InterPro" id="IPR000792">
    <property type="entry name" value="Tscrpt_reg_LuxR_C"/>
</dbReference>
<dbReference type="PANTHER" id="PTHR44688">
    <property type="entry name" value="DNA-BINDING TRANSCRIPTIONAL ACTIVATOR DEVR_DOSR"/>
    <property type="match status" value="1"/>
</dbReference>
<dbReference type="SUPFAM" id="SSF46894">
    <property type="entry name" value="C-terminal effector domain of the bipartite response regulators"/>
    <property type="match status" value="1"/>
</dbReference>
<sequence length="120" mass="12882">MNRAVGGWSRKGKDPQRSALLLHGPAGVGKSALRRQVLTEGGDRGFRHLPLPELQIATLAAQGLNNRDIAQRLFVSPRTVSSYLYRIYPWLGVTGRAQLGEVLAASPAQSATTPGPEIVV</sequence>
<evidence type="ECO:0000259" key="4">
    <source>
        <dbReference type="PROSITE" id="PS50043"/>
    </source>
</evidence>
<name>A0ABT1E773_9ACTN</name>
<dbReference type="Gene3D" id="1.10.10.10">
    <property type="entry name" value="Winged helix-like DNA-binding domain superfamily/Winged helix DNA-binding domain"/>
    <property type="match status" value="1"/>
</dbReference>
<keyword evidence="3" id="KW-0804">Transcription</keyword>
<evidence type="ECO:0000313" key="6">
    <source>
        <dbReference type="Proteomes" id="UP001523369"/>
    </source>
</evidence>
<evidence type="ECO:0000256" key="2">
    <source>
        <dbReference type="ARBA" id="ARBA00023125"/>
    </source>
</evidence>
<dbReference type="InterPro" id="IPR016032">
    <property type="entry name" value="Sig_transdc_resp-reg_C-effctor"/>
</dbReference>
<accession>A0ABT1E773</accession>
<evidence type="ECO:0000256" key="1">
    <source>
        <dbReference type="ARBA" id="ARBA00023015"/>
    </source>
</evidence>
<dbReference type="CDD" id="cd06170">
    <property type="entry name" value="LuxR_C_like"/>
    <property type="match status" value="1"/>
</dbReference>
<dbReference type="Pfam" id="PF00196">
    <property type="entry name" value="GerE"/>
    <property type="match status" value="1"/>
</dbReference>
<keyword evidence="1" id="KW-0805">Transcription regulation</keyword>
<gene>
    <name evidence="5" type="ORF">M1L60_44500</name>
</gene>